<dbReference type="InterPro" id="IPR046346">
    <property type="entry name" value="Aminoacid_DH-like_N_sf"/>
</dbReference>
<evidence type="ECO:0000256" key="17">
    <source>
        <dbReference type="ARBA" id="ARBA00023002"/>
    </source>
</evidence>
<dbReference type="EC" id="6.3.4.3" evidence="6"/>
<dbReference type="Gene3D" id="3.40.50.300">
    <property type="entry name" value="P-loop containing nucleotide triphosphate hydrolases"/>
    <property type="match status" value="2"/>
</dbReference>
<dbReference type="InterPro" id="IPR036291">
    <property type="entry name" value="NAD(P)-bd_dom_sf"/>
</dbReference>
<evidence type="ECO:0000256" key="8">
    <source>
        <dbReference type="ARBA" id="ARBA00012859"/>
    </source>
</evidence>
<dbReference type="Gene3D" id="3.40.50.10860">
    <property type="entry name" value="Leucine Dehydrogenase, chain A, domain 1"/>
    <property type="match status" value="1"/>
</dbReference>
<dbReference type="CDD" id="cd01080">
    <property type="entry name" value="NAD_bind_m-THF_DH_Cyclohyd"/>
    <property type="match status" value="1"/>
</dbReference>
<evidence type="ECO:0000256" key="11">
    <source>
        <dbReference type="ARBA" id="ARBA00022563"/>
    </source>
</evidence>
<dbReference type="HAMAP" id="MF_01543">
    <property type="entry name" value="FTHFS"/>
    <property type="match status" value="1"/>
</dbReference>
<gene>
    <name evidence="22" type="ORF">FIBRA_06762</name>
</gene>
<evidence type="ECO:0000256" key="4">
    <source>
        <dbReference type="ARBA" id="ARBA00006985"/>
    </source>
</evidence>
<evidence type="ECO:0000256" key="13">
    <source>
        <dbReference type="ARBA" id="ARBA00022741"/>
    </source>
</evidence>
<dbReference type="GO" id="GO:0004329">
    <property type="term" value="F:formate-tetrahydrofolate ligase activity"/>
    <property type="evidence" value="ECO:0007669"/>
    <property type="project" value="UniProtKB-EC"/>
</dbReference>
<dbReference type="GO" id="GO:0009257">
    <property type="term" value="P:10-formyltetrahydrofolate biosynthetic process"/>
    <property type="evidence" value="ECO:0007669"/>
    <property type="project" value="UniProtKB-ARBA"/>
</dbReference>
<dbReference type="FunCoup" id="J4IBF7">
    <property type="interactions" value="418"/>
</dbReference>
<evidence type="ECO:0000256" key="12">
    <source>
        <dbReference type="ARBA" id="ARBA00022598"/>
    </source>
</evidence>
<comment type="subunit">
    <text evidence="5">Homodimer.</text>
</comment>
<reference evidence="22 23" key="1">
    <citation type="journal article" date="2012" name="Appl. Environ. Microbiol.">
        <title>Short-read sequencing for genomic analysis of the brown rot fungus Fibroporia radiculosa.</title>
        <authorList>
            <person name="Tang J.D."/>
            <person name="Perkins A.D."/>
            <person name="Sonstegard T.S."/>
            <person name="Schroeder S.G."/>
            <person name="Burgess S.C."/>
            <person name="Diehl S.V."/>
        </authorList>
    </citation>
    <scope>NUCLEOTIDE SEQUENCE [LARGE SCALE GENOMIC DNA]</scope>
    <source>
        <strain evidence="22 23">TFFH 294</strain>
    </source>
</reference>
<dbReference type="GO" id="GO:0046655">
    <property type="term" value="P:folic acid metabolic process"/>
    <property type="evidence" value="ECO:0007669"/>
    <property type="project" value="UniProtKB-ARBA"/>
</dbReference>
<evidence type="ECO:0000256" key="18">
    <source>
        <dbReference type="ARBA" id="ARBA00023268"/>
    </source>
</evidence>
<dbReference type="InterPro" id="IPR000672">
    <property type="entry name" value="THF_DH/CycHdrlase"/>
</dbReference>
<keyword evidence="16" id="KW-0521">NADP</keyword>
<dbReference type="FunFam" id="3.40.50.300:FF:001123">
    <property type="entry name" value="C-1-tetrahydrofolate synthase, cytoplasmic isoform X2"/>
    <property type="match status" value="1"/>
</dbReference>
<keyword evidence="12" id="KW-0436">Ligase</keyword>
<dbReference type="SUPFAM" id="SSF52540">
    <property type="entry name" value="P-loop containing nucleoside triphosphate hydrolases"/>
    <property type="match status" value="1"/>
</dbReference>
<evidence type="ECO:0000256" key="5">
    <source>
        <dbReference type="ARBA" id="ARBA00011738"/>
    </source>
</evidence>
<evidence type="ECO:0000259" key="21">
    <source>
        <dbReference type="Pfam" id="PF02882"/>
    </source>
</evidence>
<dbReference type="PROSITE" id="PS00767">
    <property type="entry name" value="THF_DHG_CYH_2"/>
    <property type="match status" value="1"/>
</dbReference>
<dbReference type="GO" id="GO:0005829">
    <property type="term" value="C:cytosol"/>
    <property type="evidence" value="ECO:0007669"/>
    <property type="project" value="TreeGrafter"/>
</dbReference>
<keyword evidence="17" id="KW-0560">Oxidoreductase</keyword>
<comment type="subcellular location">
    <subcellularLocation>
        <location evidence="1">Cytoplasm</location>
    </subcellularLocation>
</comment>
<feature type="domain" description="Tetrahydrofolate dehydrogenase/cyclohydrolase NAD(P)-binding" evidence="21">
    <location>
        <begin position="155"/>
        <end position="302"/>
    </location>
</feature>
<dbReference type="FunFam" id="3.10.410.10:FF:000001">
    <property type="entry name" value="Putative formate--tetrahydrofolate ligase"/>
    <property type="match status" value="1"/>
</dbReference>
<dbReference type="InterPro" id="IPR020867">
    <property type="entry name" value="THF_DH/CycHdrlase_CS"/>
</dbReference>
<dbReference type="PRINTS" id="PR00085">
    <property type="entry name" value="THFDHDRGNASE"/>
</dbReference>
<keyword evidence="14" id="KW-0378">Hydrolase</keyword>
<dbReference type="GO" id="GO:0035999">
    <property type="term" value="P:tetrahydrofolate interconversion"/>
    <property type="evidence" value="ECO:0007669"/>
    <property type="project" value="UniProtKB-UniPathway"/>
</dbReference>
<evidence type="ECO:0000256" key="19">
    <source>
        <dbReference type="ARBA" id="ARBA00049033"/>
    </source>
</evidence>
<dbReference type="Gene3D" id="1.10.8.770">
    <property type="match status" value="1"/>
</dbReference>
<dbReference type="InterPro" id="IPR000559">
    <property type="entry name" value="Formate_THF_ligase"/>
</dbReference>
<sequence>MATAAAGGPPTATLVDGTAIAKSIRDEVAGRIKSLQTTFPRFQPQLAIIQAGARPDSSVYVRMKAKAAEEVGIKFKHINIPAESEVDDIVEIVKKLNDDQSVSGILVQLPLGDHVGADGERTVTEAVSPEKDVDGFHAYNIGHLSSRASDPLFTPCTPTGVIRLLESTGVNISGSQAVVLGRSDIVGSPVASMLRNRDATVTQCHSRTKNLSEIIKGADIVVSAIGKPEFVQGSWLKPGAVVIDVGTNYIPDATKKSGQRLVGDVDFTSASAVASHITPVPGGVGPMTVAMLMSNTLRSAERLWEKARELKLKPLKLNVQAKVPSDIEIAMAQTPKAITQLAHEIGILPDELESYGKYKAKVELSVLDRLAHRKDGKYIIIAGITPTPLGEGKSTTTIGLAQALGAHLGRPAFACVRQPSQGPTFGIKGGAAGGGYSQVIPMDEFNLHLTGDIHAVTAANNLLAAALDARMFHEATQSDKALYSRLVPAKKGKREFAPLMFKRLKKLGIDKTKPDDLTPEEIKRFARLDVDPATITWNRVIDVNDRFLRKITVGQAPTEQGHERVTGFDISVASECMAVLALTTSLEDMQERLGAMVVATSKQGDPVTADDIGVSGALAVLMKDAIKPNLMQTLEGTPVFVHAGPFANIAHGNSSVLADRVALKLAGTEEGDSPDRVGYVLTEGGFGADMGMEKFCNIKCRVSGLTPDAVIIVATTRALKMHGGAPDVTPGKALHETYTKEDLVTLREGCKNLIKHIENSRKFGLKVIIAINQFSSDTPAELELIRQESLSAGADAAVVSNHWAEGGTGARALAEAVVATCEGPSNFKFLYDLNLPITDKIAIICKDIYGADGVELSELAQKQVETYTRQGFGNLAICMAKTQYSFSHDPKLKGVATGFTVPIREVRLSAGAGFLYPLCGDMQTMPGLGTRPGFWEVGLDPASGRVVGLF</sequence>
<evidence type="ECO:0000256" key="15">
    <source>
        <dbReference type="ARBA" id="ARBA00022840"/>
    </source>
</evidence>
<dbReference type="Gene3D" id="3.10.410.10">
    <property type="entry name" value="Formyltetrahydrofolate synthetase, domain 3"/>
    <property type="match status" value="1"/>
</dbReference>
<keyword evidence="11" id="KW-0554">One-carbon metabolism</keyword>
<dbReference type="GeneID" id="24099492"/>
<evidence type="ECO:0000259" key="20">
    <source>
        <dbReference type="Pfam" id="PF00763"/>
    </source>
</evidence>
<dbReference type="GO" id="GO:0004477">
    <property type="term" value="F:methenyltetrahydrofolate cyclohydrolase activity"/>
    <property type="evidence" value="ECO:0007669"/>
    <property type="project" value="UniProtKB-EC"/>
</dbReference>
<keyword evidence="10" id="KW-0963">Cytoplasm</keyword>
<dbReference type="GO" id="GO:0004488">
    <property type="term" value="F:methylenetetrahydrofolate dehydrogenase (NADP+) activity"/>
    <property type="evidence" value="ECO:0007669"/>
    <property type="project" value="UniProtKB-EC"/>
</dbReference>
<keyword evidence="23" id="KW-1185">Reference proteome</keyword>
<dbReference type="RefSeq" id="XP_012183864.1">
    <property type="nucleotide sequence ID" value="XM_012328474.1"/>
</dbReference>
<evidence type="ECO:0000256" key="10">
    <source>
        <dbReference type="ARBA" id="ARBA00022490"/>
    </source>
</evidence>
<dbReference type="InterPro" id="IPR020630">
    <property type="entry name" value="THF_DH/CycHdrlase_cat_dom"/>
</dbReference>
<dbReference type="GO" id="GO:0006555">
    <property type="term" value="P:methionine metabolic process"/>
    <property type="evidence" value="ECO:0007669"/>
    <property type="project" value="UniProtKB-ARBA"/>
</dbReference>
<dbReference type="AlphaFoldDB" id="J4IBF7"/>
<dbReference type="UniPathway" id="UPA00193"/>
<evidence type="ECO:0000256" key="6">
    <source>
        <dbReference type="ARBA" id="ARBA00012295"/>
    </source>
</evidence>
<dbReference type="Proteomes" id="UP000006352">
    <property type="component" value="Unassembled WGS sequence"/>
</dbReference>
<dbReference type="PANTHER" id="PTHR48099">
    <property type="entry name" value="C-1-TETRAHYDROFOLATE SYNTHASE, CYTOPLASMIC-RELATED"/>
    <property type="match status" value="1"/>
</dbReference>
<dbReference type="FunFam" id="1.10.8.770:FF:000001">
    <property type="entry name" value="Methylenetetrahydrofolate dehydrogenase (NADP+ dependent) 1 like"/>
    <property type="match status" value="1"/>
</dbReference>
<dbReference type="OrthoDB" id="5126881at2759"/>
<keyword evidence="13" id="KW-0547">Nucleotide-binding</keyword>
<keyword evidence="18" id="KW-0511">Multifunctional enzyme</keyword>
<comment type="similarity">
    <text evidence="3">In the N-terminal section; belongs to the tetrahydrofolate dehydrogenase/cyclohydrolase family.</text>
</comment>
<dbReference type="EMBL" id="HE797160">
    <property type="protein sequence ID" value="CCM04581.1"/>
    <property type="molecule type" value="Genomic_DNA"/>
</dbReference>
<dbReference type="PROSITE" id="PS00721">
    <property type="entry name" value="FTHFS_1"/>
    <property type="match status" value="1"/>
</dbReference>
<evidence type="ECO:0000313" key="23">
    <source>
        <dbReference type="Proteomes" id="UP000006352"/>
    </source>
</evidence>
<protein>
    <recommendedName>
        <fullName evidence="9">C-1-tetrahydrofolate synthase, cytoplasmic</fullName>
        <ecNumber evidence="8">1.5.1.5</ecNumber>
        <ecNumber evidence="7">3.5.4.9</ecNumber>
        <ecNumber evidence="6">6.3.4.3</ecNumber>
    </recommendedName>
</protein>
<evidence type="ECO:0000256" key="7">
    <source>
        <dbReference type="ARBA" id="ARBA00012776"/>
    </source>
</evidence>
<dbReference type="InterPro" id="IPR020628">
    <property type="entry name" value="Formate_THF_ligase_CS"/>
</dbReference>
<dbReference type="FunFam" id="3.40.50.300:FF:000245">
    <property type="entry name" value="C-1-tetrahydrofolate synthase, cytoplasmic"/>
    <property type="match status" value="1"/>
</dbReference>
<evidence type="ECO:0000256" key="14">
    <source>
        <dbReference type="ARBA" id="ARBA00022801"/>
    </source>
</evidence>
<accession>J4IBF7</accession>
<dbReference type="GO" id="GO:0005524">
    <property type="term" value="F:ATP binding"/>
    <property type="evidence" value="ECO:0007669"/>
    <property type="project" value="UniProtKB-KW"/>
</dbReference>
<dbReference type="SUPFAM" id="SSF53223">
    <property type="entry name" value="Aminoacid dehydrogenase-like, N-terminal domain"/>
    <property type="match status" value="1"/>
</dbReference>
<organism evidence="22 23">
    <name type="scientific">Fibroporia radiculosa</name>
    <dbReference type="NCBI Taxonomy" id="599839"/>
    <lineage>
        <taxon>Eukaryota</taxon>
        <taxon>Fungi</taxon>
        <taxon>Dikarya</taxon>
        <taxon>Basidiomycota</taxon>
        <taxon>Agaricomycotina</taxon>
        <taxon>Agaricomycetes</taxon>
        <taxon>Polyporales</taxon>
        <taxon>Fibroporiaceae</taxon>
        <taxon>Fibroporia</taxon>
    </lineage>
</organism>
<dbReference type="InParanoid" id="J4IBF7"/>
<dbReference type="HOGENOM" id="CLU_003601_2_0_1"/>
<dbReference type="EC" id="1.5.1.5" evidence="8"/>
<dbReference type="Pfam" id="PF01268">
    <property type="entry name" value="FTHFS"/>
    <property type="match status" value="1"/>
</dbReference>
<comment type="catalytic activity">
    <reaction evidence="19">
        <text>(6S)-5,6,7,8-tetrahydrofolate + formate + ATP = (6R)-10-formyltetrahydrofolate + ADP + phosphate</text>
        <dbReference type="Rhea" id="RHEA:20221"/>
        <dbReference type="ChEBI" id="CHEBI:15740"/>
        <dbReference type="ChEBI" id="CHEBI:30616"/>
        <dbReference type="ChEBI" id="CHEBI:43474"/>
        <dbReference type="ChEBI" id="CHEBI:57453"/>
        <dbReference type="ChEBI" id="CHEBI:195366"/>
        <dbReference type="ChEBI" id="CHEBI:456216"/>
        <dbReference type="EC" id="6.3.4.3"/>
    </reaction>
</comment>
<comment type="similarity">
    <text evidence="4">In the C-terminal section; belongs to the formate--tetrahydrofolate ligase family.</text>
</comment>
<name>J4IBF7_9APHY</name>
<evidence type="ECO:0000256" key="9">
    <source>
        <dbReference type="ARBA" id="ARBA00017592"/>
    </source>
</evidence>
<dbReference type="Pfam" id="PF00763">
    <property type="entry name" value="THF_DHG_CYH"/>
    <property type="match status" value="1"/>
</dbReference>
<dbReference type="FunFam" id="3.40.50.720:FF:000006">
    <property type="entry name" value="Bifunctional protein FolD"/>
    <property type="match status" value="1"/>
</dbReference>
<dbReference type="FunFam" id="3.40.50.10860:FF:000005">
    <property type="entry name" value="C-1-tetrahydrofolate synthase, cytoplasmic, putative"/>
    <property type="match status" value="1"/>
</dbReference>
<evidence type="ECO:0000256" key="2">
    <source>
        <dbReference type="ARBA" id="ARBA00004777"/>
    </source>
</evidence>
<dbReference type="InterPro" id="IPR027417">
    <property type="entry name" value="P-loop_NTPase"/>
</dbReference>
<dbReference type="PANTHER" id="PTHR48099:SF5">
    <property type="entry name" value="C-1-TETRAHYDROFOLATE SYNTHASE, CYTOPLASMIC"/>
    <property type="match status" value="1"/>
</dbReference>
<feature type="domain" description="Tetrahydrofolate dehydrogenase/cyclohydrolase catalytic" evidence="20">
    <location>
        <begin position="15"/>
        <end position="134"/>
    </location>
</feature>
<evidence type="ECO:0000256" key="16">
    <source>
        <dbReference type="ARBA" id="ARBA00022857"/>
    </source>
</evidence>
<evidence type="ECO:0000313" key="22">
    <source>
        <dbReference type="EMBL" id="CCM04581.1"/>
    </source>
</evidence>
<comment type="pathway">
    <text evidence="2">One-carbon metabolism; tetrahydrofolate interconversion.</text>
</comment>
<dbReference type="Gene3D" id="3.40.50.720">
    <property type="entry name" value="NAD(P)-binding Rossmann-like Domain"/>
    <property type="match status" value="1"/>
</dbReference>
<dbReference type="SUPFAM" id="SSF51735">
    <property type="entry name" value="NAD(P)-binding Rossmann-fold domains"/>
    <property type="match status" value="1"/>
</dbReference>
<dbReference type="CDD" id="cd00477">
    <property type="entry name" value="FTHFS"/>
    <property type="match status" value="1"/>
</dbReference>
<dbReference type="HAMAP" id="MF_01576">
    <property type="entry name" value="THF_DHG_CYH"/>
    <property type="match status" value="1"/>
</dbReference>
<keyword evidence="15" id="KW-0067">ATP-binding</keyword>
<proteinExistence type="inferred from homology"/>
<dbReference type="STRING" id="599839.J4IBF7"/>
<evidence type="ECO:0000256" key="1">
    <source>
        <dbReference type="ARBA" id="ARBA00004496"/>
    </source>
</evidence>
<evidence type="ECO:0000256" key="3">
    <source>
        <dbReference type="ARBA" id="ARBA00005559"/>
    </source>
</evidence>
<dbReference type="GO" id="GO:0006164">
    <property type="term" value="P:purine nucleotide biosynthetic process"/>
    <property type="evidence" value="ECO:0007669"/>
    <property type="project" value="UniProtKB-ARBA"/>
</dbReference>
<dbReference type="Pfam" id="PF02882">
    <property type="entry name" value="THF_DHG_CYH_C"/>
    <property type="match status" value="1"/>
</dbReference>
<dbReference type="InterPro" id="IPR020631">
    <property type="entry name" value="THF_DH/CycHdrlase_NAD-bd_dom"/>
</dbReference>
<dbReference type="EC" id="3.5.4.9" evidence="7"/>